<feature type="compositionally biased region" description="Basic and acidic residues" evidence="1">
    <location>
        <begin position="270"/>
        <end position="287"/>
    </location>
</feature>
<feature type="region of interest" description="Disordered" evidence="1">
    <location>
        <begin position="256"/>
        <end position="287"/>
    </location>
</feature>
<accession>A0A841B6F3</accession>
<name>A0A841B6F3_9PSEU</name>
<proteinExistence type="predicted"/>
<comment type="caution">
    <text evidence="2">The sequence shown here is derived from an EMBL/GenBank/DDBJ whole genome shotgun (WGS) entry which is preliminary data.</text>
</comment>
<feature type="region of interest" description="Disordered" evidence="1">
    <location>
        <begin position="46"/>
        <end position="73"/>
    </location>
</feature>
<evidence type="ECO:0000313" key="2">
    <source>
        <dbReference type="EMBL" id="MBB5854098.1"/>
    </source>
</evidence>
<feature type="compositionally biased region" description="Basic and acidic residues" evidence="1">
    <location>
        <begin position="124"/>
        <end position="142"/>
    </location>
</feature>
<evidence type="ECO:0000313" key="3">
    <source>
        <dbReference type="Proteomes" id="UP000580861"/>
    </source>
</evidence>
<dbReference type="Proteomes" id="UP000580861">
    <property type="component" value="Unassembled WGS sequence"/>
</dbReference>
<feature type="region of interest" description="Disordered" evidence="1">
    <location>
        <begin position="124"/>
        <end position="159"/>
    </location>
</feature>
<dbReference type="EMBL" id="JACHMX010000001">
    <property type="protein sequence ID" value="MBB5854098.1"/>
    <property type="molecule type" value="Genomic_DNA"/>
</dbReference>
<evidence type="ECO:0000256" key="1">
    <source>
        <dbReference type="SAM" id="MobiDB-lite"/>
    </source>
</evidence>
<protein>
    <submittedName>
        <fullName evidence="2">Uncharacterized protein</fullName>
    </submittedName>
</protein>
<sequence length="287" mass="31413">MDHDDRAGDLKHLGAALEDFRLTAACLPDGDAIAFDFLSGARSFEGDQSTLGTHEREAPVREPGQGSDCPGGDDIRATELLAYLPLLRAPADNGDGEFQLLGNLGQPVDPARHRFEQNDIEVRSADRERYTRKPRTRPDVDHTGAVGDPLADHGGVQDVPLPEPVDLTGTDETTLDAVALQEFDVADGLLDAVSEYFRRRTPYRCGDPVQAHSCSSTSTPFHVKRASPIVHDADRKAGRQSEVVDNSTRLHAFHVKRHACNSPGQQRSGPPDDRRAASFRELVRRGR</sequence>
<keyword evidence="3" id="KW-1185">Reference proteome</keyword>
<reference evidence="2 3" key="1">
    <citation type="submission" date="2020-08" db="EMBL/GenBank/DDBJ databases">
        <title>Sequencing the genomes of 1000 actinobacteria strains.</title>
        <authorList>
            <person name="Klenk H.-P."/>
        </authorList>
    </citation>
    <scope>NUCLEOTIDE SEQUENCE [LARGE SCALE GENOMIC DNA]</scope>
    <source>
        <strain evidence="2 3">DSM 45272</strain>
    </source>
</reference>
<organism evidence="2 3">
    <name type="scientific">Amycolatopsis umgeniensis</name>
    <dbReference type="NCBI Taxonomy" id="336628"/>
    <lineage>
        <taxon>Bacteria</taxon>
        <taxon>Bacillati</taxon>
        <taxon>Actinomycetota</taxon>
        <taxon>Actinomycetes</taxon>
        <taxon>Pseudonocardiales</taxon>
        <taxon>Pseudonocardiaceae</taxon>
        <taxon>Amycolatopsis</taxon>
    </lineage>
</organism>
<dbReference type="AlphaFoldDB" id="A0A841B6F3"/>
<gene>
    <name evidence="2" type="ORF">HDA45_004185</name>
</gene>